<dbReference type="SMART" id="SM00154">
    <property type="entry name" value="ZnF_AN1"/>
    <property type="match status" value="1"/>
</dbReference>
<protein>
    <recommendedName>
        <fullName evidence="5">AN1-type domain-containing protein</fullName>
    </recommendedName>
</protein>
<sequence>MSKTELMDIGEHCSYCGQIDFLPFKCSCKGVFCLQHRQPDQHSCPKLELKGTKTAEQKLRDSIDTSHLPSSKTLFPDRSNFNPELSLKTTDTVPTSIETQSSKSTNALTKLKKLFEKSRPKKANATKAIVELSKLKSTAKGDLRIPQSERIYVWCQVLGCKGRDENERYPLFVSRAWPLGRALDSMATHLNLTNVNNRTKDDSEKLFLYRQQNDSGGGAEFVKMSTSERCNVIKDGTTVFIVRGLL</sequence>
<dbReference type="InterPro" id="IPR000058">
    <property type="entry name" value="Znf_AN1"/>
</dbReference>
<dbReference type="Gene3D" id="4.10.1110.10">
    <property type="entry name" value="AN1-like Zinc finger"/>
    <property type="match status" value="1"/>
</dbReference>
<dbReference type="PROSITE" id="PS51039">
    <property type="entry name" value="ZF_AN1"/>
    <property type="match status" value="1"/>
</dbReference>
<organism evidence="6 7">
    <name type="scientific">Cyberlindnera jadinii (strain ATCC 18201 / CBS 1600 / BCRC 20928 / JCM 3617 / NBRC 0987 / NRRL Y-1542)</name>
    <name type="common">Torula yeast</name>
    <name type="synonym">Candida utilis</name>
    <dbReference type="NCBI Taxonomy" id="983966"/>
    <lineage>
        <taxon>Eukaryota</taxon>
        <taxon>Fungi</taxon>
        <taxon>Dikarya</taxon>
        <taxon>Ascomycota</taxon>
        <taxon>Saccharomycotina</taxon>
        <taxon>Saccharomycetes</taxon>
        <taxon>Phaffomycetales</taxon>
        <taxon>Phaffomycetaceae</taxon>
        <taxon>Cyberlindnera</taxon>
    </lineage>
</organism>
<dbReference type="EMBL" id="CDQK01000001">
    <property type="protein sequence ID" value="CEP20579.1"/>
    <property type="molecule type" value="Genomic_DNA"/>
</dbReference>
<keyword evidence="1" id="KW-0479">Metal-binding</keyword>
<dbReference type="PANTHER" id="PTHR14677:SF40">
    <property type="entry name" value="CDC48-ASSOCIATED UBIQUITIN-LIKE_ZINC FINGER PROTEIN 1"/>
    <property type="match status" value="1"/>
</dbReference>
<dbReference type="Pfam" id="PF25327">
    <property type="entry name" value="UBL_ZFAND1"/>
    <property type="match status" value="1"/>
</dbReference>
<evidence type="ECO:0000256" key="1">
    <source>
        <dbReference type="ARBA" id="ARBA00022723"/>
    </source>
</evidence>
<dbReference type="Proteomes" id="UP000038830">
    <property type="component" value="Unassembled WGS sequence"/>
</dbReference>
<keyword evidence="3" id="KW-0862">Zinc</keyword>
<keyword evidence="2 4" id="KW-0863">Zinc-finger</keyword>
<dbReference type="Pfam" id="PF01428">
    <property type="entry name" value="zf-AN1"/>
    <property type="match status" value="1"/>
</dbReference>
<reference evidence="7" key="1">
    <citation type="journal article" date="2015" name="J. Biotechnol.">
        <title>The structure of the Cyberlindnera jadinii genome and its relation to Candida utilis analyzed by the occurrence of single nucleotide polymorphisms.</title>
        <authorList>
            <person name="Rupp O."/>
            <person name="Brinkrolf K."/>
            <person name="Buerth C."/>
            <person name="Kunigo M."/>
            <person name="Schneider J."/>
            <person name="Jaenicke S."/>
            <person name="Goesmann A."/>
            <person name="Puehler A."/>
            <person name="Jaeger K.-E."/>
            <person name="Ernst J.F."/>
        </authorList>
    </citation>
    <scope>NUCLEOTIDE SEQUENCE [LARGE SCALE GENOMIC DNA]</scope>
    <source>
        <strain evidence="7">ATCC 18201 / CBS 1600 / BCRC 20928 / JCM 3617 / NBRC 0987 / NRRL Y-1542</strain>
    </source>
</reference>
<evidence type="ECO:0000256" key="4">
    <source>
        <dbReference type="PROSITE-ProRule" id="PRU00449"/>
    </source>
</evidence>
<dbReference type="GO" id="GO:0008270">
    <property type="term" value="F:zinc ion binding"/>
    <property type="evidence" value="ECO:0007669"/>
    <property type="project" value="UniProtKB-KW"/>
</dbReference>
<dbReference type="AlphaFoldDB" id="A0A0H5CAG0"/>
<evidence type="ECO:0000313" key="6">
    <source>
        <dbReference type="EMBL" id="CEP20579.1"/>
    </source>
</evidence>
<evidence type="ECO:0000256" key="3">
    <source>
        <dbReference type="ARBA" id="ARBA00022833"/>
    </source>
</evidence>
<dbReference type="SUPFAM" id="SSF118310">
    <property type="entry name" value="AN1-like Zinc finger"/>
    <property type="match status" value="1"/>
</dbReference>
<evidence type="ECO:0000313" key="7">
    <source>
        <dbReference type="Proteomes" id="UP000038830"/>
    </source>
</evidence>
<gene>
    <name evidence="6" type="ORF">BN1211_0481</name>
</gene>
<evidence type="ECO:0000259" key="5">
    <source>
        <dbReference type="PROSITE" id="PS51039"/>
    </source>
</evidence>
<dbReference type="InterPro" id="IPR057358">
    <property type="entry name" value="UBL_ZFAND1-like"/>
</dbReference>
<dbReference type="GO" id="GO:0005737">
    <property type="term" value="C:cytoplasm"/>
    <property type="evidence" value="ECO:0007669"/>
    <property type="project" value="TreeGrafter"/>
</dbReference>
<name>A0A0H5CAG0_CYBJN</name>
<dbReference type="InterPro" id="IPR035896">
    <property type="entry name" value="AN1-like_Znf"/>
</dbReference>
<feature type="domain" description="AN1-type" evidence="5">
    <location>
        <begin position="7"/>
        <end position="52"/>
    </location>
</feature>
<accession>A0A0H5CAG0</accession>
<proteinExistence type="predicted"/>
<dbReference type="PANTHER" id="PTHR14677">
    <property type="entry name" value="ARSENITE INDUCUBLE RNA ASSOCIATED PROTEIN AIP-1-RELATED"/>
    <property type="match status" value="1"/>
</dbReference>
<evidence type="ECO:0000256" key="2">
    <source>
        <dbReference type="ARBA" id="ARBA00022771"/>
    </source>
</evidence>